<dbReference type="InterPro" id="IPR013809">
    <property type="entry name" value="ENTH"/>
</dbReference>
<name>A0ABU6T425_9FABA</name>
<dbReference type="CDD" id="cd03571">
    <property type="entry name" value="ENTH"/>
    <property type="match status" value="1"/>
</dbReference>
<dbReference type="Gene3D" id="1.25.40.90">
    <property type="match status" value="1"/>
</dbReference>
<evidence type="ECO:0000256" key="2">
    <source>
        <dbReference type="ARBA" id="ARBA00004555"/>
    </source>
</evidence>
<organism evidence="7 8">
    <name type="scientific">Stylosanthes scabra</name>
    <dbReference type="NCBI Taxonomy" id="79078"/>
    <lineage>
        <taxon>Eukaryota</taxon>
        <taxon>Viridiplantae</taxon>
        <taxon>Streptophyta</taxon>
        <taxon>Embryophyta</taxon>
        <taxon>Tracheophyta</taxon>
        <taxon>Spermatophyta</taxon>
        <taxon>Magnoliopsida</taxon>
        <taxon>eudicotyledons</taxon>
        <taxon>Gunneridae</taxon>
        <taxon>Pentapetalae</taxon>
        <taxon>rosids</taxon>
        <taxon>fabids</taxon>
        <taxon>Fabales</taxon>
        <taxon>Fabaceae</taxon>
        <taxon>Papilionoideae</taxon>
        <taxon>50 kb inversion clade</taxon>
        <taxon>dalbergioids sensu lato</taxon>
        <taxon>Dalbergieae</taxon>
        <taxon>Pterocarpus clade</taxon>
        <taxon>Stylosanthes</taxon>
    </lineage>
</organism>
<evidence type="ECO:0000256" key="4">
    <source>
        <dbReference type="ARBA" id="ARBA00023329"/>
    </source>
</evidence>
<evidence type="ECO:0000259" key="6">
    <source>
        <dbReference type="PROSITE" id="PS50942"/>
    </source>
</evidence>
<gene>
    <name evidence="7" type="ORF">PIB30_002829</name>
</gene>
<dbReference type="InterPro" id="IPR008942">
    <property type="entry name" value="ENTH_VHS"/>
</dbReference>
<dbReference type="PANTHER" id="PTHR12276">
    <property type="entry name" value="EPSIN/ENT-RELATED"/>
    <property type="match status" value="1"/>
</dbReference>
<proteinExistence type="predicted"/>
<comment type="caution">
    <text evidence="7">The sequence shown here is derived from an EMBL/GenBank/DDBJ whole genome shotgun (WGS) entry which is preliminary data.</text>
</comment>
<accession>A0ABU6T425</accession>
<evidence type="ECO:0000256" key="3">
    <source>
        <dbReference type="ARBA" id="ARBA00023034"/>
    </source>
</evidence>
<evidence type="ECO:0000313" key="8">
    <source>
        <dbReference type="Proteomes" id="UP001341840"/>
    </source>
</evidence>
<comment type="subcellular location">
    <subcellularLocation>
        <location evidence="1">Cytoplasmic vesicle</location>
        <location evidence="1">Clathrin-coated vesicle</location>
    </subcellularLocation>
    <subcellularLocation>
        <location evidence="2">Golgi apparatus</location>
    </subcellularLocation>
</comment>
<keyword evidence="3" id="KW-0333">Golgi apparatus</keyword>
<evidence type="ECO:0000256" key="1">
    <source>
        <dbReference type="ARBA" id="ARBA00004132"/>
    </source>
</evidence>
<dbReference type="Pfam" id="PF01417">
    <property type="entry name" value="ENTH"/>
    <property type="match status" value="1"/>
</dbReference>
<feature type="region of interest" description="Disordered" evidence="5">
    <location>
        <begin position="213"/>
        <end position="258"/>
    </location>
</feature>
<evidence type="ECO:0000256" key="5">
    <source>
        <dbReference type="SAM" id="MobiDB-lite"/>
    </source>
</evidence>
<sequence>MSSPLIHEIKRQASHFFKEKIKSARLVLTDVTPIELITEEATNGNPWPPDTRIMQVISRAAFEVDEYYRIVEILHSRLLKFNKGYWRASYKALILLEHLLTHGPLRLFEEFQCDIDVIEEIGEFQYIDEKGFNWGLSVRKLSERILKLLRSNEFYKEERARARELSRGIKGFGSFNRQSSVIDEGMNDLNSKIYGRCNSNYDHHQHEEYDFASFGKKKNVSDGNKRDNQVHENKESIKLQEDNPKLGEEDNKREHPFIIDQEKITSESLLSIVQ</sequence>
<reference evidence="7 8" key="1">
    <citation type="journal article" date="2023" name="Plants (Basel)">
        <title>Bridging the Gap: Combining Genomics and Transcriptomics Approaches to Understand Stylosanthes scabra, an Orphan Legume from the Brazilian Caatinga.</title>
        <authorList>
            <person name="Ferreira-Neto J.R.C."/>
            <person name="da Silva M.D."/>
            <person name="Binneck E."/>
            <person name="de Melo N.F."/>
            <person name="da Silva R.H."/>
            <person name="de Melo A.L.T.M."/>
            <person name="Pandolfi V."/>
            <person name="Bustamante F.O."/>
            <person name="Brasileiro-Vidal A.C."/>
            <person name="Benko-Iseppon A.M."/>
        </authorList>
    </citation>
    <scope>NUCLEOTIDE SEQUENCE [LARGE SCALE GENOMIC DNA]</scope>
    <source>
        <tissue evidence="7">Leaves</tissue>
    </source>
</reference>
<dbReference type="SUPFAM" id="SSF48464">
    <property type="entry name" value="ENTH/VHS domain"/>
    <property type="match status" value="1"/>
</dbReference>
<feature type="domain" description="ENTH" evidence="6">
    <location>
        <begin position="26"/>
        <end position="159"/>
    </location>
</feature>
<keyword evidence="8" id="KW-1185">Reference proteome</keyword>
<dbReference type="PROSITE" id="PS50942">
    <property type="entry name" value="ENTH"/>
    <property type="match status" value="1"/>
</dbReference>
<dbReference type="PANTHER" id="PTHR12276:SF113">
    <property type="entry name" value="ENTH_VHS FAMILY PROTEIN"/>
    <property type="match status" value="1"/>
</dbReference>
<protein>
    <recommendedName>
        <fullName evidence="6">ENTH domain-containing protein</fullName>
    </recommendedName>
</protein>
<dbReference type="SMART" id="SM00273">
    <property type="entry name" value="ENTH"/>
    <property type="match status" value="1"/>
</dbReference>
<keyword evidence="4" id="KW-0968">Cytoplasmic vesicle</keyword>
<dbReference type="EMBL" id="JASCZI010090626">
    <property type="protein sequence ID" value="MED6143006.1"/>
    <property type="molecule type" value="Genomic_DNA"/>
</dbReference>
<dbReference type="Proteomes" id="UP001341840">
    <property type="component" value="Unassembled WGS sequence"/>
</dbReference>
<evidence type="ECO:0000313" key="7">
    <source>
        <dbReference type="EMBL" id="MED6143006.1"/>
    </source>
</evidence>
<feature type="compositionally biased region" description="Basic and acidic residues" evidence="5">
    <location>
        <begin position="219"/>
        <end position="258"/>
    </location>
</feature>